<evidence type="ECO:0000256" key="4">
    <source>
        <dbReference type="ARBA" id="ARBA00022722"/>
    </source>
</evidence>
<evidence type="ECO:0000256" key="6">
    <source>
        <dbReference type="ARBA" id="ARBA00022801"/>
    </source>
</evidence>
<comment type="cofactor">
    <cofactor evidence="1">
        <name>a divalent metal cation</name>
        <dbReference type="ChEBI" id="CHEBI:60240"/>
    </cofactor>
</comment>
<comment type="subcellular location">
    <subcellularLocation>
        <location evidence="2">Nucleus</location>
    </subcellularLocation>
</comment>
<reference evidence="9 10" key="1">
    <citation type="journal article" date="2019" name="Sci. Rep.">
        <title>Orb-weaving spider Araneus ventricosus genome elucidates the spidroin gene catalogue.</title>
        <authorList>
            <person name="Kono N."/>
            <person name="Nakamura H."/>
            <person name="Ohtoshi R."/>
            <person name="Moran D.A.P."/>
            <person name="Shinohara A."/>
            <person name="Yoshida Y."/>
            <person name="Fujiwara M."/>
            <person name="Mori M."/>
            <person name="Tomita M."/>
            <person name="Arakawa K."/>
        </authorList>
    </citation>
    <scope>NUCLEOTIDE SEQUENCE [LARGE SCALE GENOMIC DNA]</scope>
</reference>
<protein>
    <submittedName>
        <fullName evidence="9">Nuclease HARBI1</fullName>
    </submittedName>
</protein>
<dbReference type="InterPro" id="IPR045249">
    <property type="entry name" value="HARBI1-like"/>
</dbReference>
<name>A0A4Y2LFA8_ARAVE</name>
<evidence type="ECO:0000256" key="5">
    <source>
        <dbReference type="ARBA" id="ARBA00022723"/>
    </source>
</evidence>
<dbReference type="PANTHER" id="PTHR22930">
    <property type="match status" value="1"/>
</dbReference>
<evidence type="ECO:0000313" key="9">
    <source>
        <dbReference type="EMBL" id="GBN13378.1"/>
    </source>
</evidence>
<dbReference type="GO" id="GO:0005634">
    <property type="term" value="C:nucleus"/>
    <property type="evidence" value="ECO:0007669"/>
    <property type="project" value="UniProtKB-SubCell"/>
</dbReference>
<sequence>MLPLWIQFALSKEYQAKTKMDFNLKFGFPGIIGAIDCTHVAIATPNDTQDYQSFIYMNRKSFYSINVQLICDVNMRILNINAKYPGSTHGAFIWRHSAIRNALLVNNEACSWLIGDAGYPLEPWLMTPISNADEDSPSARYNDAHTRARNTIERCNGLIKSKFRCCQRSRQLHYSPEKAGLIINACAILHNICIHYNVRHFPIEELEEDIAWGPIPHDNCTNSLRDKAVALRNSLIMTRF</sequence>
<keyword evidence="10" id="KW-1185">Reference proteome</keyword>
<comment type="similarity">
    <text evidence="3">Belongs to the HARBI1 family.</text>
</comment>
<evidence type="ECO:0000256" key="7">
    <source>
        <dbReference type="ARBA" id="ARBA00023242"/>
    </source>
</evidence>
<organism evidence="9 10">
    <name type="scientific">Araneus ventricosus</name>
    <name type="common">Orbweaver spider</name>
    <name type="synonym">Epeira ventricosa</name>
    <dbReference type="NCBI Taxonomy" id="182803"/>
    <lineage>
        <taxon>Eukaryota</taxon>
        <taxon>Metazoa</taxon>
        <taxon>Ecdysozoa</taxon>
        <taxon>Arthropoda</taxon>
        <taxon>Chelicerata</taxon>
        <taxon>Arachnida</taxon>
        <taxon>Araneae</taxon>
        <taxon>Araneomorphae</taxon>
        <taxon>Entelegynae</taxon>
        <taxon>Araneoidea</taxon>
        <taxon>Araneidae</taxon>
        <taxon>Araneus</taxon>
    </lineage>
</organism>
<keyword evidence="4" id="KW-0540">Nuclease</keyword>
<dbReference type="AlphaFoldDB" id="A0A4Y2LFA8"/>
<dbReference type="GO" id="GO:0004518">
    <property type="term" value="F:nuclease activity"/>
    <property type="evidence" value="ECO:0007669"/>
    <property type="project" value="UniProtKB-KW"/>
</dbReference>
<keyword evidence="7" id="KW-0539">Nucleus</keyword>
<proteinExistence type="inferred from homology"/>
<evidence type="ECO:0000259" key="8">
    <source>
        <dbReference type="Pfam" id="PF13359"/>
    </source>
</evidence>
<gene>
    <name evidence="9" type="primary">harbi1_8</name>
    <name evidence="9" type="ORF">AVEN_123133_1</name>
</gene>
<dbReference type="EMBL" id="BGPR01005781">
    <property type="protein sequence ID" value="GBN13378.1"/>
    <property type="molecule type" value="Genomic_DNA"/>
</dbReference>
<evidence type="ECO:0000256" key="3">
    <source>
        <dbReference type="ARBA" id="ARBA00006958"/>
    </source>
</evidence>
<dbReference type="OrthoDB" id="6435309at2759"/>
<keyword evidence="5" id="KW-0479">Metal-binding</keyword>
<keyword evidence="6" id="KW-0378">Hydrolase</keyword>
<dbReference type="PANTHER" id="PTHR22930:SF85">
    <property type="entry name" value="GH03217P-RELATED"/>
    <property type="match status" value="1"/>
</dbReference>
<dbReference type="Pfam" id="PF13359">
    <property type="entry name" value="DDE_Tnp_4"/>
    <property type="match status" value="1"/>
</dbReference>
<dbReference type="GO" id="GO:0016787">
    <property type="term" value="F:hydrolase activity"/>
    <property type="evidence" value="ECO:0007669"/>
    <property type="project" value="UniProtKB-KW"/>
</dbReference>
<accession>A0A4Y2LFA8</accession>
<evidence type="ECO:0000256" key="1">
    <source>
        <dbReference type="ARBA" id="ARBA00001968"/>
    </source>
</evidence>
<comment type="caution">
    <text evidence="9">The sequence shown here is derived from an EMBL/GenBank/DDBJ whole genome shotgun (WGS) entry which is preliminary data.</text>
</comment>
<feature type="domain" description="DDE Tnp4" evidence="8">
    <location>
        <begin position="35"/>
        <end position="191"/>
    </location>
</feature>
<dbReference type="Proteomes" id="UP000499080">
    <property type="component" value="Unassembled WGS sequence"/>
</dbReference>
<evidence type="ECO:0000313" key="10">
    <source>
        <dbReference type="Proteomes" id="UP000499080"/>
    </source>
</evidence>
<evidence type="ECO:0000256" key="2">
    <source>
        <dbReference type="ARBA" id="ARBA00004123"/>
    </source>
</evidence>
<dbReference type="InterPro" id="IPR027806">
    <property type="entry name" value="HARBI1_dom"/>
</dbReference>
<dbReference type="GO" id="GO:0046872">
    <property type="term" value="F:metal ion binding"/>
    <property type="evidence" value="ECO:0007669"/>
    <property type="project" value="UniProtKB-KW"/>
</dbReference>